<name>A0A846MW49_9PROT</name>
<dbReference type="Gene3D" id="2.40.70.10">
    <property type="entry name" value="Acid Proteases"/>
    <property type="match status" value="2"/>
</dbReference>
<evidence type="ECO:0000313" key="4">
    <source>
        <dbReference type="EMBL" id="NIK87302.1"/>
    </source>
</evidence>
<feature type="signal peptide" evidence="2">
    <location>
        <begin position="1"/>
        <end position="27"/>
    </location>
</feature>
<accession>A0A846MW49</accession>
<evidence type="ECO:0000313" key="5">
    <source>
        <dbReference type="Proteomes" id="UP000570514"/>
    </source>
</evidence>
<dbReference type="InterPro" id="IPR006311">
    <property type="entry name" value="TAT_signal"/>
</dbReference>
<dbReference type="PROSITE" id="PS00141">
    <property type="entry name" value="ASP_PROTEASE"/>
    <property type="match status" value="1"/>
</dbReference>
<dbReference type="InterPro" id="IPR021109">
    <property type="entry name" value="Peptidase_aspartic_dom_sf"/>
</dbReference>
<dbReference type="InterPro" id="IPR001995">
    <property type="entry name" value="Peptidase_A2_cat"/>
</dbReference>
<dbReference type="Pfam" id="PF13650">
    <property type="entry name" value="Asp_protease_2"/>
    <property type="match status" value="1"/>
</dbReference>
<dbReference type="EMBL" id="JAASRM010000001">
    <property type="protein sequence ID" value="NIK87302.1"/>
    <property type="molecule type" value="Genomic_DNA"/>
</dbReference>
<evidence type="ECO:0000256" key="1">
    <source>
        <dbReference type="ARBA" id="ARBA00022801"/>
    </source>
</evidence>
<dbReference type="RefSeq" id="WP_167080782.1">
    <property type="nucleotide sequence ID" value="NZ_BAAADC010000001.1"/>
</dbReference>
<dbReference type="GO" id="GO:0004190">
    <property type="term" value="F:aspartic-type endopeptidase activity"/>
    <property type="evidence" value="ECO:0007669"/>
    <property type="project" value="InterPro"/>
</dbReference>
<dbReference type="AlphaFoldDB" id="A0A846MW49"/>
<dbReference type="SUPFAM" id="SSF50630">
    <property type="entry name" value="Acid proteases"/>
    <property type="match status" value="2"/>
</dbReference>
<keyword evidence="2" id="KW-0732">Signal</keyword>
<keyword evidence="1" id="KW-0378">Hydrolase</keyword>
<sequence>MLRDLLSRRGLITAGGAALALSPSTFAQSIAPAPPGAPPDDAARIAAEDDGAEHLTIPVMLGNKGPFRFVVDTGADRSVIADDLAVALGLIRGNNVTVQGVVRSYNSRFVAVADLHFGTVERRNLSLPVLPRNYLRADGYLGLDAVDGTRVVLDFKDHLLQIERSRASFYTARNRWQQIAIPVRGSMGHLRAMNSSVENVSTTCFIDTGAQVSCGNVHLLRALAAQNTDIALIGAIPITGVTGGMIMAKVIRVGRIQLHGISFTDAVIAIADMDIFNVWGLANEPAMLIGMNFLRQFARVSIDYGVKEIRFDLAALMMARNGA</sequence>
<gene>
    <name evidence="4" type="ORF">FHS83_000620</name>
</gene>
<keyword evidence="5" id="KW-1185">Reference proteome</keyword>
<protein>
    <submittedName>
        <fullName evidence="4">Putative aspartyl protease</fullName>
    </submittedName>
</protein>
<proteinExistence type="predicted"/>
<evidence type="ECO:0000256" key="2">
    <source>
        <dbReference type="SAM" id="SignalP"/>
    </source>
</evidence>
<dbReference type="PROSITE" id="PS51318">
    <property type="entry name" value="TAT"/>
    <property type="match status" value="1"/>
</dbReference>
<dbReference type="GO" id="GO:0006508">
    <property type="term" value="P:proteolysis"/>
    <property type="evidence" value="ECO:0007669"/>
    <property type="project" value="UniProtKB-KW"/>
</dbReference>
<dbReference type="PROSITE" id="PS50175">
    <property type="entry name" value="ASP_PROT_RETROV"/>
    <property type="match status" value="1"/>
</dbReference>
<dbReference type="CDD" id="cd05483">
    <property type="entry name" value="retropepsin_like_bacteria"/>
    <property type="match status" value="1"/>
</dbReference>
<dbReference type="InterPro" id="IPR034122">
    <property type="entry name" value="Retropepsin-like_bacterial"/>
</dbReference>
<keyword evidence="4" id="KW-0645">Protease</keyword>
<evidence type="ECO:0000259" key="3">
    <source>
        <dbReference type="PROSITE" id="PS50175"/>
    </source>
</evidence>
<reference evidence="4 5" key="1">
    <citation type="submission" date="2020-03" db="EMBL/GenBank/DDBJ databases">
        <title>Genomic Encyclopedia of Type Strains, Phase IV (KMG-IV): sequencing the most valuable type-strain genomes for metagenomic binning, comparative biology and taxonomic classification.</title>
        <authorList>
            <person name="Goeker M."/>
        </authorList>
    </citation>
    <scope>NUCLEOTIDE SEQUENCE [LARGE SCALE GENOMIC DNA]</scope>
    <source>
        <strain evidence="4 5">DSM 19867</strain>
    </source>
</reference>
<comment type="caution">
    <text evidence="4">The sequence shown here is derived from an EMBL/GenBank/DDBJ whole genome shotgun (WGS) entry which is preliminary data.</text>
</comment>
<feature type="chain" id="PRO_5032699223" evidence="2">
    <location>
        <begin position="28"/>
        <end position="323"/>
    </location>
</feature>
<organism evidence="4 5">
    <name type="scientific">Rhizomicrobium palustre</name>
    <dbReference type="NCBI Taxonomy" id="189966"/>
    <lineage>
        <taxon>Bacteria</taxon>
        <taxon>Pseudomonadati</taxon>
        <taxon>Pseudomonadota</taxon>
        <taxon>Alphaproteobacteria</taxon>
        <taxon>Micropepsales</taxon>
        <taxon>Micropepsaceae</taxon>
        <taxon>Rhizomicrobium</taxon>
    </lineage>
</organism>
<dbReference type="InterPro" id="IPR001969">
    <property type="entry name" value="Aspartic_peptidase_AS"/>
</dbReference>
<feature type="domain" description="Peptidase A2" evidence="3">
    <location>
        <begin position="67"/>
        <end position="101"/>
    </location>
</feature>
<dbReference type="Proteomes" id="UP000570514">
    <property type="component" value="Unassembled WGS sequence"/>
</dbReference>